<name>A0AAV4A890_9GAST</name>
<dbReference type="PROSITE" id="PS51036">
    <property type="entry name" value="ZF_A20"/>
    <property type="match status" value="1"/>
</dbReference>
<dbReference type="Proteomes" id="UP000735302">
    <property type="component" value="Unassembled WGS sequence"/>
</dbReference>
<feature type="domain" description="A20-type" evidence="5">
    <location>
        <begin position="362"/>
        <end position="397"/>
    </location>
</feature>
<dbReference type="Gene3D" id="3.90.70.80">
    <property type="match status" value="1"/>
</dbReference>
<dbReference type="PROSITE" id="PS50802">
    <property type="entry name" value="OTU"/>
    <property type="match status" value="1"/>
</dbReference>
<comment type="caution">
    <text evidence="6">The sequence shown here is derived from an EMBL/GenBank/DDBJ whole genome shotgun (WGS) entry which is preliminary data.</text>
</comment>
<feature type="domain" description="OTU" evidence="4">
    <location>
        <begin position="39"/>
        <end position="206"/>
    </location>
</feature>
<dbReference type="GO" id="GO:0008270">
    <property type="term" value="F:zinc ion binding"/>
    <property type="evidence" value="ECO:0007669"/>
    <property type="project" value="UniProtKB-KW"/>
</dbReference>
<dbReference type="SMART" id="SM00259">
    <property type="entry name" value="ZnF_A20"/>
    <property type="match status" value="4"/>
</dbReference>
<sequence>MHPRFQQLYTDAVLDKIVKDDLEKCGTLNWCRHTTCVMLEAVAVPKDGNCLLHAASFAIWSVDDQQHILREVLLLVMLKSKTDSFKHRWWHQKLRDLKLLADDSKIIKTEWNEVVRSISSLTTTGETRATPCTFLESVHIYVLANILRRPIVIVSDTATKHTKGQRVEDNHIAGIYLPLEWPPIKCCKTPLILGFSQGHFCPLLSEAALRPTTHEPLFPLMTKDFSSLNVRFLSQAEEHKASELIQSYFRIKELNIAAGDGGEVLVPCAVLKYKPLPSELDTVSEHFKFCEQLAYQSASQGSKLDETTLLHQMQMKSQTKVAPMRSFSESYEISMRNQALKGNSAVRRGLSAEELEQRVVLATQTQRCISKGCSGQGNPAQGNFCDTCFKNYTIAEAGAELVSINTGEQRMFVLHDDSANANRNPKLFAVGGREIEPEPLYIQPSAPPAQSLAYGGQPQSLLNGLHGNIANAVQNPKFAVEGREIEPEPLHIQPSAPPAQSLAYNGQPQSLLNARCSCGYRCSQQTYPFCHECFDAMQKKNAISKPPGDDVSGMMSFLGPAAVGVNDVNNPQGNLMLFSPSPLPTATNPLAFVAPNVTAQAAAPNALKSSSDLELQVSPSQQRPQNGLADELHQTLQLNAAVAPKALAEPVHSQQLAMPEQSQAGVGDDDLIEVSEGRESCVSPYCMNLVLFPSKLCEKCQDVLKASHKQHTQHPSKQVPTQALPRASAAGKVQTLNQIQTHKSKTQNMGRNYEPQGLQNHEPQGLQNHLLQARQHHKPEMPQHSEIKDKPRGKPCITPTCENYGDPANSYMCSSCYMRALHEYEHIKRRHDKARAQDTHVRHLAQSPARKNWTEPIPVSNEMNMSSFVSSHTYYPRRNPELGPQSELVTNKSSVNPNSRNSMHSSLENFPTSDIHHFNQGFEKAYDRFSGETKAGLKTCKTIGCVNYGNPTKGGFCNSCNAVREKDRIAIYGETVPDCHSGWQNSI</sequence>
<evidence type="ECO:0000256" key="3">
    <source>
        <dbReference type="ARBA" id="ARBA00022833"/>
    </source>
</evidence>
<keyword evidence="2" id="KW-0863">Zinc-finger</keyword>
<dbReference type="CDD" id="cd22750">
    <property type="entry name" value="OTU_C64"/>
    <property type="match status" value="1"/>
</dbReference>
<proteinExistence type="predicted"/>
<keyword evidence="7" id="KW-1185">Reference proteome</keyword>
<evidence type="ECO:0000313" key="6">
    <source>
        <dbReference type="EMBL" id="GFO03590.1"/>
    </source>
</evidence>
<evidence type="ECO:0000259" key="4">
    <source>
        <dbReference type="PROSITE" id="PS50802"/>
    </source>
</evidence>
<dbReference type="Pfam" id="PF02338">
    <property type="entry name" value="OTU"/>
    <property type="match status" value="1"/>
</dbReference>
<dbReference type="Gene3D" id="1.20.5.4770">
    <property type="match status" value="1"/>
</dbReference>
<dbReference type="AlphaFoldDB" id="A0AAV4A890"/>
<keyword evidence="1" id="KW-0479">Metal-binding</keyword>
<evidence type="ECO:0000256" key="2">
    <source>
        <dbReference type="ARBA" id="ARBA00022771"/>
    </source>
</evidence>
<dbReference type="GO" id="GO:0003677">
    <property type="term" value="F:DNA binding"/>
    <property type="evidence" value="ECO:0007669"/>
    <property type="project" value="InterPro"/>
</dbReference>
<reference evidence="6 7" key="1">
    <citation type="journal article" date="2021" name="Elife">
        <title>Chloroplast acquisition without the gene transfer in kleptoplastic sea slugs, Plakobranchus ocellatus.</title>
        <authorList>
            <person name="Maeda T."/>
            <person name="Takahashi S."/>
            <person name="Yoshida T."/>
            <person name="Shimamura S."/>
            <person name="Takaki Y."/>
            <person name="Nagai Y."/>
            <person name="Toyoda A."/>
            <person name="Suzuki Y."/>
            <person name="Arimoto A."/>
            <person name="Ishii H."/>
            <person name="Satoh N."/>
            <person name="Nishiyama T."/>
            <person name="Hasebe M."/>
            <person name="Maruyama T."/>
            <person name="Minagawa J."/>
            <person name="Obokata J."/>
            <person name="Shigenobu S."/>
        </authorList>
    </citation>
    <scope>NUCLEOTIDE SEQUENCE [LARGE SCALE GENOMIC DNA]</scope>
</reference>
<evidence type="ECO:0000259" key="5">
    <source>
        <dbReference type="PROSITE" id="PS51036"/>
    </source>
</evidence>
<dbReference type="InterPro" id="IPR002653">
    <property type="entry name" value="Znf_A20"/>
</dbReference>
<dbReference type="InterPro" id="IPR003323">
    <property type="entry name" value="OTU_dom"/>
</dbReference>
<keyword evidence="3" id="KW-0862">Zinc</keyword>
<dbReference type="EMBL" id="BLXT01003727">
    <property type="protein sequence ID" value="GFO03590.1"/>
    <property type="molecule type" value="Genomic_DNA"/>
</dbReference>
<evidence type="ECO:0000256" key="1">
    <source>
        <dbReference type="ARBA" id="ARBA00022723"/>
    </source>
</evidence>
<protein>
    <submittedName>
        <fullName evidence="6">Tumor necrosis factor, alpha-induced protein 3</fullName>
    </submittedName>
</protein>
<accession>A0AAV4A890</accession>
<evidence type="ECO:0000313" key="7">
    <source>
        <dbReference type="Proteomes" id="UP000735302"/>
    </source>
</evidence>
<organism evidence="6 7">
    <name type="scientific">Plakobranchus ocellatus</name>
    <dbReference type="NCBI Taxonomy" id="259542"/>
    <lineage>
        <taxon>Eukaryota</taxon>
        <taxon>Metazoa</taxon>
        <taxon>Spiralia</taxon>
        <taxon>Lophotrochozoa</taxon>
        <taxon>Mollusca</taxon>
        <taxon>Gastropoda</taxon>
        <taxon>Heterobranchia</taxon>
        <taxon>Euthyneura</taxon>
        <taxon>Panpulmonata</taxon>
        <taxon>Sacoglossa</taxon>
        <taxon>Placobranchoidea</taxon>
        <taxon>Plakobranchidae</taxon>
        <taxon>Plakobranchus</taxon>
    </lineage>
</organism>
<gene>
    <name evidence="6" type="ORF">PoB_003009500</name>
</gene>